<gene>
    <name evidence="1" type="ORF">ABJ384_15050</name>
</gene>
<dbReference type="AlphaFoldDB" id="A0AAU7T279"/>
<protein>
    <submittedName>
        <fullName evidence="1">Uncharacterized protein</fullName>
    </submittedName>
</protein>
<sequence length="167" mass="19477">MIRVYTKIGDVFSVELDYGSKKYFQLIAYDKTQLDSDVIRVFKTVYPCGFKPNLLDIVNDDIDFYAHCVTKFGVKMNLWKKLGNTVEVGDFSKILFRDTSDYGAQIGEEIIKLSHNWYIWHINEEFIDVGNLEGENRRAEIGIIVNPYSIVNRIKTGCYDFIYPQFE</sequence>
<name>A0AAU7T279_9GAMM</name>
<reference evidence="1" key="1">
    <citation type="submission" date="2024-06" db="EMBL/GenBank/DDBJ databases">
        <authorList>
            <person name="Song Z."/>
        </authorList>
    </citation>
    <scope>NUCLEOTIDE SEQUENCE</scope>
    <source>
        <strain evidence="1">A1-4-2</strain>
        <plasmid evidence="1">unnamed1</plasmid>
    </source>
</reference>
<geneLocation type="plasmid" evidence="1">
    <name>unnamed1</name>
</geneLocation>
<dbReference type="EMBL" id="CP157982">
    <property type="protein sequence ID" value="XBU17284.1"/>
    <property type="molecule type" value="Genomic_DNA"/>
</dbReference>
<keyword evidence="1" id="KW-0614">Plasmid</keyword>
<proteinExistence type="predicted"/>
<evidence type="ECO:0000313" key="1">
    <source>
        <dbReference type="EMBL" id="XBU17284.1"/>
    </source>
</evidence>
<organism evidence="1">
    <name type="scientific">Acinetobacter sp. A1-4-2</name>
    <dbReference type="NCBI Taxonomy" id="3156489"/>
    <lineage>
        <taxon>Bacteria</taxon>
        <taxon>Pseudomonadati</taxon>
        <taxon>Pseudomonadota</taxon>
        <taxon>Gammaproteobacteria</taxon>
        <taxon>Moraxellales</taxon>
        <taxon>Moraxellaceae</taxon>
        <taxon>Acinetobacter</taxon>
    </lineage>
</organism>
<accession>A0AAU7T279</accession>
<dbReference type="RefSeq" id="WP_349929896.1">
    <property type="nucleotide sequence ID" value="NZ_CP157982.1"/>
</dbReference>